<evidence type="ECO:0000256" key="2">
    <source>
        <dbReference type="SAM" id="MobiDB-lite"/>
    </source>
</evidence>
<keyword evidence="1" id="KW-0175">Coiled coil</keyword>
<organism evidence="3 4">
    <name type="scientific">Flavonifractor plautii</name>
    <name type="common">Fusobacterium plautii</name>
    <dbReference type="NCBI Taxonomy" id="292800"/>
    <lineage>
        <taxon>Bacteria</taxon>
        <taxon>Bacillati</taxon>
        <taxon>Bacillota</taxon>
        <taxon>Clostridia</taxon>
        <taxon>Eubacteriales</taxon>
        <taxon>Oscillospiraceae</taxon>
        <taxon>Flavonifractor</taxon>
    </lineage>
</organism>
<evidence type="ECO:0000313" key="4">
    <source>
        <dbReference type="Proteomes" id="UP001211173"/>
    </source>
</evidence>
<dbReference type="RefSeq" id="WP_024724685.1">
    <property type="nucleotide sequence ID" value="NZ_BAABZG010000001.1"/>
</dbReference>
<reference evidence="3" key="1">
    <citation type="submission" date="2023-01" db="EMBL/GenBank/DDBJ databases">
        <title>Human gut microbiome strain richness.</title>
        <authorList>
            <person name="Chen-Liaw A."/>
        </authorList>
    </citation>
    <scope>NUCLEOTIDE SEQUENCE</scope>
    <source>
        <strain evidence="3">1001287st1_F4_1001285I_161205</strain>
    </source>
</reference>
<evidence type="ECO:0000313" key="3">
    <source>
        <dbReference type="EMBL" id="MDB7934480.1"/>
    </source>
</evidence>
<gene>
    <name evidence="3" type="ORF">PNE06_15455</name>
</gene>
<proteinExistence type="predicted"/>
<evidence type="ECO:0000256" key="1">
    <source>
        <dbReference type="SAM" id="Coils"/>
    </source>
</evidence>
<dbReference type="EMBL" id="JAQLWV010000025">
    <property type="protein sequence ID" value="MDB7934480.1"/>
    <property type="molecule type" value="Genomic_DNA"/>
</dbReference>
<comment type="caution">
    <text evidence="3">The sequence shown here is derived from an EMBL/GenBank/DDBJ whole genome shotgun (WGS) entry which is preliminary data.</text>
</comment>
<dbReference type="Proteomes" id="UP001211173">
    <property type="component" value="Unassembled WGS sequence"/>
</dbReference>
<dbReference type="AlphaFoldDB" id="A0AAW6CNF0"/>
<evidence type="ECO:0008006" key="5">
    <source>
        <dbReference type="Google" id="ProtNLM"/>
    </source>
</evidence>
<protein>
    <recommendedName>
        <fullName evidence="5">Phage DNA packaging protein Nu1</fullName>
    </recommendedName>
</protein>
<feature type="compositionally biased region" description="Low complexity" evidence="2">
    <location>
        <begin position="9"/>
        <end position="21"/>
    </location>
</feature>
<feature type="coiled-coil region" evidence="1">
    <location>
        <begin position="87"/>
        <end position="123"/>
    </location>
</feature>
<sequence>MAEKKGAGKAKAGAASKAAKAPTALNTVPEWASTTAVAKLLGKTTRRIQQLTQDGVLETEVPPGGGARKYKTCETIQRYIAHIEQKAQETAAASSTAELNLRKLEAEVELKESQGQLHKLKTAIAEGKYIKAEEATRDLADFMAMFKKFAMNIPPRTVKSIAGYADPQTARAMEKAMRKELEDMLAVFVDAAEIGPEEAEP</sequence>
<feature type="region of interest" description="Disordered" evidence="2">
    <location>
        <begin position="1"/>
        <end position="24"/>
    </location>
</feature>
<name>A0AAW6CNF0_FLAPL</name>
<accession>A0AAW6CNF0</accession>